<evidence type="ECO:0000313" key="2">
    <source>
        <dbReference type="Proteomes" id="UP001359559"/>
    </source>
</evidence>
<protein>
    <submittedName>
        <fullName evidence="1">Uncharacterized protein</fullName>
    </submittedName>
</protein>
<evidence type="ECO:0000313" key="1">
    <source>
        <dbReference type="EMBL" id="KAK7301290.1"/>
    </source>
</evidence>
<keyword evidence="2" id="KW-1185">Reference proteome</keyword>
<name>A0AAN9JL83_CLITE</name>
<accession>A0AAN9JL83</accession>
<dbReference type="EMBL" id="JAYKXN010000003">
    <property type="protein sequence ID" value="KAK7301290.1"/>
    <property type="molecule type" value="Genomic_DNA"/>
</dbReference>
<dbReference type="AlphaFoldDB" id="A0AAN9JL83"/>
<gene>
    <name evidence="1" type="ORF">RJT34_12151</name>
</gene>
<reference evidence="1 2" key="1">
    <citation type="submission" date="2024-01" db="EMBL/GenBank/DDBJ databases">
        <title>The genomes of 5 underutilized Papilionoideae crops provide insights into root nodulation and disease resistance.</title>
        <authorList>
            <person name="Yuan L."/>
        </authorList>
    </citation>
    <scope>NUCLEOTIDE SEQUENCE [LARGE SCALE GENOMIC DNA]</scope>
    <source>
        <strain evidence="1">LY-2023</strain>
        <tissue evidence="1">Leaf</tissue>
    </source>
</reference>
<proteinExistence type="predicted"/>
<sequence>MIRRERGVGFDWNPAFCKYCNKFQVPHSSLLNRGNFFFFLILVKSHRVGRVGAILSAVEGAGQLHLLGYFEPFLFFYEGLILHDKVYAVLVNFNKKREI</sequence>
<comment type="caution">
    <text evidence="1">The sequence shown here is derived from an EMBL/GenBank/DDBJ whole genome shotgun (WGS) entry which is preliminary data.</text>
</comment>
<organism evidence="1 2">
    <name type="scientific">Clitoria ternatea</name>
    <name type="common">Butterfly pea</name>
    <dbReference type="NCBI Taxonomy" id="43366"/>
    <lineage>
        <taxon>Eukaryota</taxon>
        <taxon>Viridiplantae</taxon>
        <taxon>Streptophyta</taxon>
        <taxon>Embryophyta</taxon>
        <taxon>Tracheophyta</taxon>
        <taxon>Spermatophyta</taxon>
        <taxon>Magnoliopsida</taxon>
        <taxon>eudicotyledons</taxon>
        <taxon>Gunneridae</taxon>
        <taxon>Pentapetalae</taxon>
        <taxon>rosids</taxon>
        <taxon>fabids</taxon>
        <taxon>Fabales</taxon>
        <taxon>Fabaceae</taxon>
        <taxon>Papilionoideae</taxon>
        <taxon>50 kb inversion clade</taxon>
        <taxon>NPAAA clade</taxon>
        <taxon>indigoferoid/millettioid clade</taxon>
        <taxon>Phaseoleae</taxon>
        <taxon>Clitoria</taxon>
    </lineage>
</organism>
<dbReference type="Proteomes" id="UP001359559">
    <property type="component" value="Unassembled WGS sequence"/>
</dbReference>